<accession>A0A967E5A7</accession>
<dbReference type="EMBL" id="VIKU02000001">
    <property type="protein sequence ID" value="NHF57874.1"/>
    <property type="molecule type" value="Genomic_DNA"/>
</dbReference>
<dbReference type="Pfam" id="PF13376">
    <property type="entry name" value="OmdA"/>
    <property type="match status" value="1"/>
</dbReference>
<comment type="caution">
    <text evidence="2">The sequence shown here is derived from an EMBL/GenBank/DDBJ whole genome shotgun (WGS) entry which is preliminary data.</text>
</comment>
<evidence type="ECO:0000313" key="2">
    <source>
        <dbReference type="EMBL" id="NHF57874.1"/>
    </source>
</evidence>
<dbReference type="Proteomes" id="UP000707206">
    <property type="component" value="Unassembled WGS sequence"/>
</dbReference>
<reference evidence="2" key="1">
    <citation type="submission" date="2019-07" db="EMBL/GenBank/DDBJ databases">
        <authorList>
            <person name="De-Chao Zhang Q."/>
        </authorList>
    </citation>
    <scope>NUCLEOTIDE SEQUENCE</scope>
    <source>
        <strain evidence="2">TP-CH-4</strain>
    </source>
</reference>
<dbReference type="Pfam" id="PF08818">
    <property type="entry name" value="DUF1801"/>
    <property type="match status" value="1"/>
</dbReference>
<evidence type="ECO:0000259" key="1">
    <source>
        <dbReference type="Pfam" id="PF08818"/>
    </source>
</evidence>
<keyword evidence="3" id="KW-1185">Reference proteome</keyword>
<dbReference type="PIRSF" id="PIRSF021308">
    <property type="entry name" value="UCP021308"/>
    <property type="match status" value="1"/>
</dbReference>
<dbReference type="RefSeq" id="WP_152572401.1">
    <property type="nucleotide sequence ID" value="NZ_VIKU02000001.1"/>
</dbReference>
<reference evidence="2" key="2">
    <citation type="submission" date="2020-03" db="EMBL/GenBank/DDBJ databases">
        <title>Flavobacteriaceae bacterium strain TP-CH-4, a member of the family Flavobacteriaceae isolated from a deep-sea seamount.</title>
        <authorList>
            <person name="Zhang D.-C."/>
        </authorList>
    </citation>
    <scope>NUCLEOTIDE SEQUENCE</scope>
    <source>
        <strain evidence="2">TP-CH-4</strain>
    </source>
</reference>
<organism evidence="2 3">
    <name type="scientific">Pelagihabitans pacificus</name>
    <dbReference type="NCBI Taxonomy" id="2696054"/>
    <lineage>
        <taxon>Bacteria</taxon>
        <taxon>Pseudomonadati</taxon>
        <taxon>Bacteroidota</taxon>
        <taxon>Flavobacteriia</taxon>
        <taxon>Flavobacteriales</taxon>
        <taxon>Flavobacteriaceae</taxon>
        <taxon>Pelagihabitans</taxon>
    </lineage>
</organism>
<proteinExistence type="predicted"/>
<name>A0A967E5A7_9FLAO</name>
<sequence length="198" mass="23151">MEMLEKVEAYFEKDHPFKEGIAKLRELALKTDLEETYKWSLPTYTINNKNVLGICRFKKHFGIWFFNGVFLKDEKNVLENAQEGKTQAMRHWKFFDNDTIDETMVLSYMNEAIENEKKGIKLMPKTTSVPKVIVPQELTVALKGSPDHKKSFENLSPSKQKEYAEFISTAKRTQTRQSRLKKILPMILDGKGLNDHYR</sequence>
<dbReference type="AlphaFoldDB" id="A0A967E5A7"/>
<feature type="domain" description="YdhG-like" evidence="1">
    <location>
        <begin position="18"/>
        <end position="113"/>
    </location>
</feature>
<dbReference type="Gene3D" id="3.90.1150.200">
    <property type="match status" value="1"/>
</dbReference>
<dbReference type="InterPro" id="IPR014922">
    <property type="entry name" value="YdhG-like"/>
</dbReference>
<dbReference type="InterPro" id="IPR016786">
    <property type="entry name" value="YdeI_bac"/>
</dbReference>
<dbReference type="SUPFAM" id="SSF159888">
    <property type="entry name" value="YdhG-like"/>
    <property type="match status" value="1"/>
</dbReference>
<gene>
    <name evidence="2" type="ORF">FK220_000875</name>
</gene>
<protein>
    <recommendedName>
        <fullName evidence="1">YdhG-like domain-containing protein</fullName>
    </recommendedName>
</protein>
<evidence type="ECO:0000313" key="3">
    <source>
        <dbReference type="Proteomes" id="UP000707206"/>
    </source>
</evidence>